<dbReference type="EMBL" id="FQVL01000008">
    <property type="protein sequence ID" value="SHF13488.1"/>
    <property type="molecule type" value="Genomic_DNA"/>
</dbReference>
<dbReference type="Gene3D" id="1.20.5.1930">
    <property type="match status" value="1"/>
</dbReference>
<comment type="catalytic activity">
    <reaction evidence="1">
        <text>ATP + protein L-histidine = ADP + protein N-phospho-L-histidine.</text>
        <dbReference type="EC" id="2.7.13.3"/>
    </reaction>
</comment>
<evidence type="ECO:0000256" key="3">
    <source>
        <dbReference type="ARBA" id="ARBA00022679"/>
    </source>
</evidence>
<dbReference type="OrthoDB" id="9797605at2"/>
<dbReference type="GO" id="GO:0000155">
    <property type="term" value="F:phosphorelay sensor kinase activity"/>
    <property type="evidence" value="ECO:0007669"/>
    <property type="project" value="InterPro"/>
</dbReference>
<reference evidence="10 11" key="1">
    <citation type="submission" date="2016-11" db="EMBL/GenBank/DDBJ databases">
        <authorList>
            <person name="Jaros S."/>
            <person name="Januszkiewicz K."/>
            <person name="Wedrychowicz H."/>
        </authorList>
    </citation>
    <scope>NUCLEOTIDE SEQUENCE [LARGE SCALE GENOMIC DNA]</scope>
    <source>
        <strain evidence="10 11">DSM 44666</strain>
    </source>
</reference>
<feature type="coiled-coil region" evidence="6">
    <location>
        <begin position="147"/>
        <end position="224"/>
    </location>
</feature>
<evidence type="ECO:0000256" key="4">
    <source>
        <dbReference type="ARBA" id="ARBA00022777"/>
    </source>
</evidence>
<dbReference type="AlphaFoldDB" id="A0A1M4Z6B2"/>
<dbReference type="GO" id="GO:0016020">
    <property type="term" value="C:membrane"/>
    <property type="evidence" value="ECO:0007669"/>
    <property type="project" value="InterPro"/>
</dbReference>
<evidence type="ECO:0000259" key="9">
    <source>
        <dbReference type="Pfam" id="PF23540"/>
    </source>
</evidence>
<name>A0A1M4Z6B2_9BACL</name>
<keyword evidence="7" id="KW-0472">Membrane</keyword>
<evidence type="ECO:0000313" key="10">
    <source>
        <dbReference type="EMBL" id="SHF13488.1"/>
    </source>
</evidence>
<evidence type="ECO:0000256" key="1">
    <source>
        <dbReference type="ARBA" id="ARBA00000085"/>
    </source>
</evidence>
<feature type="transmembrane region" description="Helical" evidence="7">
    <location>
        <begin position="96"/>
        <end position="115"/>
    </location>
</feature>
<sequence>MKNKKAIHIIWLTFLLAYFYDLFHEQGPNRWINLSLLLIFSLIYALGLIHDKYQFYCTLALMVIIIICIFYSHSNAWFLSFYLVILIGTLKKIKQLITLLAFLFVILITTIWHGSSHLQNIDWLLSNIPWMIFVLSLPVLSFMGRRSKELKEKLSLANEEIAKLVKNEERERISRDLHDTLGHTLSLLTLKSELAERLIEKNKIEKAIQELQEIQTTSRNALQQVRLLVSDMNMTTIADELIRAKKLLATAKITLESDSDIHTLSIPPLIQNILGMCLREAATNVVKHSQAKACQFKLKEHPGEWRMMLIDNGIGISLANIDQLKTNGIRGMKERLAIIEGKVDFIPSKRGTQLQITVPRIKHHQDRKE</sequence>
<dbReference type="InterPro" id="IPR056374">
    <property type="entry name" value="DesK/YvfT_N"/>
</dbReference>
<evidence type="ECO:0000256" key="6">
    <source>
        <dbReference type="SAM" id="Coils"/>
    </source>
</evidence>
<keyword evidence="11" id="KW-1185">Reference proteome</keyword>
<proteinExistence type="predicted"/>
<dbReference type="STRING" id="112248.SAMN05444392_10861"/>
<evidence type="ECO:0000256" key="7">
    <source>
        <dbReference type="SAM" id="Phobius"/>
    </source>
</evidence>
<evidence type="ECO:0000313" key="11">
    <source>
        <dbReference type="Proteomes" id="UP000184476"/>
    </source>
</evidence>
<keyword evidence="5" id="KW-0902">Two-component regulatory system</keyword>
<dbReference type="SUPFAM" id="SSF55874">
    <property type="entry name" value="ATPase domain of HSP90 chaperone/DNA topoisomerase II/histidine kinase"/>
    <property type="match status" value="1"/>
</dbReference>
<protein>
    <recommendedName>
        <fullName evidence="2">histidine kinase</fullName>
        <ecNumber evidence="2">2.7.13.3</ecNumber>
    </recommendedName>
</protein>
<evidence type="ECO:0000256" key="2">
    <source>
        <dbReference type="ARBA" id="ARBA00012438"/>
    </source>
</evidence>
<keyword evidence="3" id="KW-0808">Transferase</keyword>
<keyword evidence="4 10" id="KW-0418">Kinase</keyword>
<feature type="domain" description="DesK/YvfT N-terminal" evidence="9">
    <location>
        <begin position="8"/>
        <end position="135"/>
    </location>
</feature>
<dbReference type="Gene3D" id="3.30.565.10">
    <property type="entry name" value="Histidine kinase-like ATPase, C-terminal domain"/>
    <property type="match status" value="1"/>
</dbReference>
<feature type="transmembrane region" description="Helical" evidence="7">
    <location>
        <begin position="6"/>
        <end position="23"/>
    </location>
</feature>
<dbReference type="InterPro" id="IPR036890">
    <property type="entry name" value="HATPase_C_sf"/>
</dbReference>
<keyword evidence="6" id="KW-0175">Coiled coil</keyword>
<keyword evidence="7" id="KW-1133">Transmembrane helix</keyword>
<feature type="transmembrane region" description="Helical" evidence="7">
    <location>
        <begin position="30"/>
        <end position="47"/>
    </location>
</feature>
<dbReference type="GO" id="GO:0046983">
    <property type="term" value="F:protein dimerization activity"/>
    <property type="evidence" value="ECO:0007669"/>
    <property type="project" value="InterPro"/>
</dbReference>
<evidence type="ECO:0000259" key="8">
    <source>
        <dbReference type="Pfam" id="PF07730"/>
    </source>
</evidence>
<keyword evidence="7" id="KW-0812">Transmembrane</keyword>
<gene>
    <name evidence="10" type="ORF">SAMN05444392_10861</name>
</gene>
<dbReference type="InterPro" id="IPR050482">
    <property type="entry name" value="Sensor_HK_TwoCompSys"/>
</dbReference>
<dbReference type="Pfam" id="PF23540">
    <property type="entry name" value="DesK_N"/>
    <property type="match status" value="1"/>
</dbReference>
<dbReference type="Pfam" id="PF07730">
    <property type="entry name" value="HisKA_3"/>
    <property type="match status" value="1"/>
</dbReference>
<dbReference type="PANTHER" id="PTHR24421:SF63">
    <property type="entry name" value="SENSOR HISTIDINE KINASE DESK"/>
    <property type="match status" value="1"/>
</dbReference>
<dbReference type="EC" id="2.7.13.3" evidence="2"/>
<dbReference type="Proteomes" id="UP000184476">
    <property type="component" value="Unassembled WGS sequence"/>
</dbReference>
<dbReference type="InterPro" id="IPR011712">
    <property type="entry name" value="Sig_transdc_His_kin_sub3_dim/P"/>
</dbReference>
<dbReference type="RefSeq" id="WP_073155290.1">
    <property type="nucleotide sequence ID" value="NZ_FQVL01000008.1"/>
</dbReference>
<dbReference type="CDD" id="cd16917">
    <property type="entry name" value="HATPase_UhpB-NarQ-NarX-like"/>
    <property type="match status" value="1"/>
</dbReference>
<feature type="transmembrane region" description="Helical" evidence="7">
    <location>
        <begin position="53"/>
        <end position="84"/>
    </location>
</feature>
<accession>A0A1M4Z6B2</accession>
<feature type="domain" description="Signal transduction histidine kinase subgroup 3 dimerisation and phosphoacceptor" evidence="8">
    <location>
        <begin position="169"/>
        <end position="233"/>
    </location>
</feature>
<dbReference type="PANTHER" id="PTHR24421">
    <property type="entry name" value="NITRATE/NITRITE SENSOR PROTEIN NARX-RELATED"/>
    <property type="match status" value="1"/>
</dbReference>
<evidence type="ECO:0000256" key="5">
    <source>
        <dbReference type="ARBA" id="ARBA00023012"/>
    </source>
</evidence>
<feature type="transmembrane region" description="Helical" evidence="7">
    <location>
        <begin position="127"/>
        <end position="144"/>
    </location>
</feature>
<organism evidence="10 11">
    <name type="scientific">Seinonella peptonophila</name>
    <dbReference type="NCBI Taxonomy" id="112248"/>
    <lineage>
        <taxon>Bacteria</taxon>
        <taxon>Bacillati</taxon>
        <taxon>Bacillota</taxon>
        <taxon>Bacilli</taxon>
        <taxon>Bacillales</taxon>
        <taxon>Thermoactinomycetaceae</taxon>
        <taxon>Seinonella</taxon>
    </lineage>
</organism>